<feature type="transmembrane region" description="Helical" evidence="1">
    <location>
        <begin position="54"/>
        <end position="71"/>
    </location>
</feature>
<dbReference type="Proteomes" id="UP000233517">
    <property type="component" value="Unassembled WGS sequence"/>
</dbReference>
<evidence type="ECO:0000256" key="1">
    <source>
        <dbReference type="SAM" id="Phobius"/>
    </source>
</evidence>
<dbReference type="EMBL" id="PHAI01000002">
    <property type="protein sequence ID" value="PKM91286.1"/>
    <property type="molecule type" value="Genomic_DNA"/>
</dbReference>
<feature type="transmembrane region" description="Helical" evidence="1">
    <location>
        <begin position="157"/>
        <end position="181"/>
    </location>
</feature>
<protein>
    <recommendedName>
        <fullName evidence="2">DUF5671 domain-containing protein</fullName>
    </recommendedName>
</protein>
<keyword evidence="1" id="KW-0472">Membrane</keyword>
<evidence type="ECO:0000313" key="4">
    <source>
        <dbReference type="Proteomes" id="UP000233517"/>
    </source>
</evidence>
<dbReference type="AlphaFoldDB" id="A0A2N2E9D7"/>
<keyword evidence="1" id="KW-1133">Transmembrane helix</keyword>
<evidence type="ECO:0000313" key="3">
    <source>
        <dbReference type="EMBL" id="PKM91286.1"/>
    </source>
</evidence>
<dbReference type="Pfam" id="PF18920">
    <property type="entry name" value="DUF5671"/>
    <property type="match status" value="1"/>
</dbReference>
<evidence type="ECO:0000259" key="2">
    <source>
        <dbReference type="Pfam" id="PF18920"/>
    </source>
</evidence>
<comment type="caution">
    <text evidence="3">The sequence shown here is derived from an EMBL/GenBank/DDBJ whole genome shotgun (WGS) entry which is preliminary data.</text>
</comment>
<sequence length="304" mass="34609">MKNNNPKYAFYYLLSLVSLIFMAISSAMIIFQIINKNIFDALSNYSGAYDGQMRFGVSALLISAPIFFLMVRLINKGLRKNELDDNSGIRRWLTYFILFVSAVIILGSLIGVINSFLSGGMTLKSVLQFVTVILISVLVFSFYLYDIKREDLTRRDPVLKIFFWGSIALVAVVFVSALFFVESPKVAREKKADQIVLNNIYSLENSINSYYDINKALPDNLDEMSGNANVYFDKKSIIDQESGESIEYRKIGEKDFELCATFRTDSNTGDQTYYIGTGKDYKKGWNCFKGNLWSDPKILEKNID</sequence>
<name>A0A2N2E9D7_9BACT</name>
<gene>
    <name evidence="3" type="ORF">CVU82_01655</name>
</gene>
<dbReference type="InterPro" id="IPR043728">
    <property type="entry name" value="DUF5671"/>
</dbReference>
<feature type="transmembrane region" description="Helical" evidence="1">
    <location>
        <begin position="125"/>
        <end position="145"/>
    </location>
</feature>
<feature type="domain" description="DUF5671" evidence="2">
    <location>
        <begin position="9"/>
        <end position="136"/>
    </location>
</feature>
<organism evidence="3 4">
    <name type="scientific">Candidatus Falkowbacteria bacterium HGW-Falkowbacteria-1</name>
    <dbReference type="NCBI Taxonomy" id="2013768"/>
    <lineage>
        <taxon>Bacteria</taxon>
        <taxon>Candidatus Falkowiibacteriota</taxon>
    </lineage>
</organism>
<feature type="transmembrane region" description="Helical" evidence="1">
    <location>
        <begin position="92"/>
        <end position="113"/>
    </location>
</feature>
<keyword evidence="1" id="KW-0812">Transmembrane</keyword>
<reference evidence="3 4" key="1">
    <citation type="journal article" date="2017" name="ISME J.">
        <title>Potential for microbial H2 and metal transformations associated with novel bacteria and archaea in deep terrestrial subsurface sediments.</title>
        <authorList>
            <person name="Hernsdorf A.W."/>
            <person name="Amano Y."/>
            <person name="Miyakawa K."/>
            <person name="Ise K."/>
            <person name="Suzuki Y."/>
            <person name="Anantharaman K."/>
            <person name="Probst A."/>
            <person name="Burstein D."/>
            <person name="Thomas B.C."/>
            <person name="Banfield J.F."/>
        </authorList>
    </citation>
    <scope>NUCLEOTIDE SEQUENCE [LARGE SCALE GENOMIC DNA]</scope>
    <source>
        <strain evidence="3">HGW-Falkowbacteria-1</strain>
    </source>
</reference>
<feature type="transmembrane region" description="Helical" evidence="1">
    <location>
        <begin position="12"/>
        <end position="34"/>
    </location>
</feature>
<proteinExistence type="predicted"/>
<accession>A0A2N2E9D7</accession>